<reference evidence="3" key="1">
    <citation type="submission" date="2016-07" db="EMBL/GenBank/DDBJ databases">
        <title>Sequence Frankia sp. strain CcI1.17.</title>
        <authorList>
            <person name="Ghodhbane-Gtari F."/>
            <person name="Swanson E."/>
            <person name="Gueddou A."/>
            <person name="Morris K."/>
            <person name="Hezbri K."/>
            <person name="Ktari A."/>
            <person name="Nouioui I."/>
            <person name="Abebe-Akele F."/>
            <person name="Simpson S."/>
            <person name="Thomas K."/>
            <person name="Gtari M."/>
            <person name="Tisa L.S."/>
            <person name="Hurst S."/>
        </authorList>
    </citation>
    <scope>NUCLEOTIDE SEQUENCE [LARGE SCALE GENOMIC DNA]</scope>
    <source>
        <strain evidence="3">Cc1.17</strain>
    </source>
</reference>
<dbReference type="EMBL" id="MBLM01000120">
    <property type="protein sequence ID" value="OHV35720.1"/>
    <property type="molecule type" value="Genomic_DNA"/>
</dbReference>
<gene>
    <name evidence="2" type="ORF">CC117_18850</name>
</gene>
<evidence type="ECO:0000313" key="2">
    <source>
        <dbReference type="EMBL" id="OHV35720.1"/>
    </source>
</evidence>
<name>A0A1S1QP06_9ACTN</name>
<sequence length="69" mass="6794">MRGGGAEVLEPAQTGGDFGGGQTQVQREDSCAHRLVGPGEGVADGEDGAVGAGQLVPVPALRLARDVPG</sequence>
<evidence type="ECO:0000313" key="3">
    <source>
        <dbReference type="Proteomes" id="UP000179627"/>
    </source>
</evidence>
<feature type="region of interest" description="Disordered" evidence="1">
    <location>
        <begin position="1"/>
        <end position="29"/>
    </location>
</feature>
<keyword evidence="3" id="KW-1185">Reference proteome</keyword>
<comment type="caution">
    <text evidence="2">The sequence shown here is derived from an EMBL/GenBank/DDBJ whole genome shotgun (WGS) entry which is preliminary data.</text>
</comment>
<evidence type="ECO:0000256" key="1">
    <source>
        <dbReference type="SAM" id="MobiDB-lite"/>
    </source>
</evidence>
<dbReference type="Proteomes" id="UP000179627">
    <property type="component" value="Unassembled WGS sequence"/>
</dbReference>
<dbReference type="AlphaFoldDB" id="A0A1S1QP06"/>
<proteinExistence type="predicted"/>
<accession>A0A1S1QP06</accession>
<protein>
    <submittedName>
        <fullName evidence="2">Uncharacterized protein</fullName>
    </submittedName>
</protein>
<organism evidence="2 3">
    <name type="scientific">Parafrankia colletiae</name>
    <dbReference type="NCBI Taxonomy" id="573497"/>
    <lineage>
        <taxon>Bacteria</taxon>
        <taxon>Bacillati</taxon>
        <taxon>Actinomycetota</taxon>
        <taxon>Actinomycetes</taxon>
        <taxon>Frankiales</taxon>
        <taxon>Frankiaceae</taxon>
        <taxon>Parafrankia</taxon>
    </lineage>
</organism>